<dbReference type="PANTHER" id="PTHR42855:SF2">
    <property type="entry name" value="DRUG RESISTANCE ABC TRANSPORTER,ATP-BINDING PROTEIN"/>
    <property type="match status" value="1"/>
</dbReference>
<dbReference type="InterPro" id="IPR003593">
    <property type="entry name" value="AAA+_ATPase"/>
</dbReference>
<dbReference type="PATRIC" id="fig|1260221.3.peg.4353"/>
<dbReference type="InterPro" id="IPR027417">
    <property type="entry name" value="P-loop_NTPase"/>
</dbReference>
<dbReference type="PROSITE" id="PS50893">
    <property type="entry name" value="ABC_TRANSPORTER_2"/>
    <property type="match status" value="1"/>
</dbReference>
<name>U4KID8_9VIBR</name>
<accession>U4KID8</accession>
<dbReference type="InterPro" id="IPR051309">
    <property type="entry name" value="ABCF_ATPase"/>
</dbReference>
<dbReference type="InterPro" id="IPR003439">
    <property type="entry name" value="ABC_transporter-like_ATP-bd"/>
</dbReference>
<proteinExistence type="predicted"/>
<evidence type="ECO:0000313" key="5">
    <source>
        <dbReference type="EMBL" id="CCO60505.1"/>
    </source>
</evidence>
<feature type="compositionally biased region" description="Basic and acidic residues" evidence="3">
    <location>
        <begin position="257"/>
        <end position="272"/>
    </location>
</feature>
<reference evidence="5 6" key="1">
    <citation type="journal article" date="2013" name="ISME J.">
        <title>Comparative genomics of pathogenic lineages of Vibrio nigripulchritudo identifies virulence-associated traits.</title>
        <authorList>
            <person name="Goudenege D."/>
            <person name="Labreuche Y."/>
            <person name="Krin E."/>
            <person name="Ansquer D."/>
            <person name="Mangenot S."/>
            <person name="Calteau A."/>
            <person name="Medigue C."/>
            <person name="Mazel D."/>
            <person name="Polz M.F."/>
            <person name="Le Roux F."/>
        </authorList>
    </citation>
    <scope>NUCLEOTIDE SEQUENCE [LARGE SCALE GENOMIC DNA]</scope>
    <source>
        <strain evidence="6">SnF1</strain>
    </source>
</reference>
<evidence type="ECO:0000313" key="6">
    <source>
        <dbReference type="Proteomes" id="UP000016895"/>
    </source>
</evidence>
<gene>
    <name evidence="5" type="ORF">VIBNI_B0709</name>
</gene>
<feature type="domain" description="ABC transporter" evidence="4">
    <location>
        <begin position="9"/>
        <end position="248"/>
    </location>
</feature>
<sequence length="531" mass="59315">MITQKNIGIRASNLSYQHPDGEWQFQNLNLIAHQGFYGLVGNNGCGKSLLCDLLMSVRQPTSGQIELSGEVAHLVQLHEEYQPSEPASDNLSISDFLGITPVLEAITQIELGSIDANDFETVGDSWDIRERVEAELEAMGVCCHLAQRITSLSGGELTHLKLWQLFESNPDVLILDEPSNHLDQKGKQWLIDRLRQFSGCVLVVSHDRQLLRYADGIFELSHLGLNHYSGNYDAYHQTKAVEQTAITRKLEHIEKQQKQVARKAQEDHEKAQKRAAQGNRLRKSGSQSKLILDGAKQSAEKSASAKQNMHESRKQTLTDIYQSLSQLKAQQHSMSLSFENHSQKQRQLVFLENCILPFGSDAPITWSVHSGDKWHISGENGKGKSTLLKCLSGELSFSLGSSSLKECLYIDQHFSLLGNELPMIDVVKAHLEHLNDSEIRNLLAAIGFRRDSVFRSCQQLSGGEKMKLSVLIASHQAQPCLLLLDEPDNHLDIASKQLLSNMLAGYQSGFVLVSHDPVFVEESGVQYTFQI</sequence>
<dbReference type="Gene3D" id="3.40.50.300">
    <property type="entry name" value="P-loop containing nucleotide triphosphate hydrolases"/>
    <property type="match status" value="2"/>
</dbReference>
<dbReference type="GO" id="GO:0005524">
    <property type="term" value="F:ATP binding"/>
    <property type="evidence" value="ECO:0007669"/>
    <property type="project" value="UniProtKB-KW"/>
</dbReference>
<dbReference type="Proteomes" id="UP000016895">
    <property type="component" value="Chromosome 2"/>
</dbReference>
<dbReference type="Pfam" id="PF00005">
    <property type="entry name" value="ABC_tran"/>
    <property type="match status" value="2"/>
</dbReference>
<dbReference type="RefSeq" id="WP_022561111.1">
    <property type="nucleotide sequence ID" value="NC_022543.1"/>
</dbReference>
<dbReference type="eggNOG" id="COG0488">
    <property type="taxonomic scope" value="Bacteria"/>
</dbReference>
<dbReference type="KEGG" id="vni:VIBNI_B0709"/>
<evidence type="ECO:0000256" key="3">
    <source>
        <dbReference type="SAM" id="MobiDB-lite"/>
    </source>
</evidence>
<feature type="region of interest" description="Disordered" evidence="3">
    <location>
        <begin position="257"/>
        <end position="314"/>
    </location>
</feature>
<protein>
    <submittedName>
        <fullName evidence="5">Putative Uup ATPase component of ABC transporter (Duplicated ATPase domain)</fullName>
    </submittedName>
</protein>
<evidence type="ECO:0000256" key="2">
    <source>
        <dbReference type="ARBA" id="ARBA00022840"/>
    </source>
</evidence>
<dbReference type="EMBL" id="FO203527">
    <property type="protein sequence ID" value="CCO60505.1"/>
    <property type="molecule type" value="Genomic_DNA"/>
</dbReference>
<keyword evidence="1" id="KW-0547">Nucleotide-binding</keyword>
<dbReference type="PANTHER" id="PTHR42855">
    <property type="entry name" value="ABC TRANSPORTER ATP-BINDING SUBUNIT"/>
    <property type="match status" value="1"/>
</dbReference>
<evidence type="ECO:0000259" key="4">
    <source>
        <dbReference type="PROSITE" id="PS50893"/>
    </source>
</evidence>
<dbReference type="GO" id="GO:0016887">
    <property type="term" value="F:ATP hydrolysis activity"/>
    <property type="evidence" value="ECO:0007669"/>
    <property type="project" value="InterPro"/>
</dbReference>
<evidence type="ECO:0000256" key="1">
    <source>
        <dbReference type="ARBA" id="ARBA00022741"/>
    </source>
</evidence>
<keyword evidence="2" id="KW-0067">ATP-binding</keyword>
<dbReference type="SUPFAM" id="SSF52540">
    <property type="entry name" value="P-loop containing nucleoside triphosphate hydrolases"/>
    <property type="match status" value="2"/>
</dbReference>
<feature type="compositionally biased region" description="Low complexity" evidence="3">
    <location>
        <begin position="295"/>
        <end position="307"/>
    </location>
</feature>
<dbReference type="STRING" id="28173.VIBNI_B0709"/>
<dbReference type="SMART" id="SM00382">
    <property type="entry name" value="AAA"/>
    <property type="match status" value="2"/>
</dbReference>
<dbReference type="OrthoDB" id="9808609at2"/>
<organism evidence="5 6">
    <name type="scientific">Vibrio nigripulchritudo</name>
    <dbReference type="NCBI Taxonomy" id="28173"/>
    <lineage>
        <taxon>Bacteria</taxon>
        <taxon>Pseudomonadati</taxon>
        <taxon>Pseudomonadota</taxon>
        <taxon>Gammaproteobacteria</taxon>
        <taxon>Vibrionales</taxon>
        <taxon>Vibrionaceae</taxon>
        <taxon>Vibrio</taxon>
    </lineage>
</organism>
<keyword evidence="6" id="KW-1185">Reference proteome</keyword>
<dbReference type="AlphaFoldDB" id="U4KID8"/>